<dbReference type="PANTHER" id="PTHR42964:SF1">
    <property type="entry name" value="POLYKETIDE BIOSYNTHESIS ENOYL-COA HYDRATASE PKSH-RELATED"/>
    <property type="match status" value="1"/>
</dbReference>
<dbReference type="PANTHER" id="PTHR42964">
    <property type="entry name" value="ENOYL-COA HYDRATASE"/>
    <property type="match status" value="1"/>
</dbReference>
<proteinExistence type="inferred from homology"/>
<comment type="caution">
    <text evidence="2">The sequence shown here is derived from an EMBL/GenBank/DDBJ whole genome shotgun (WGS) entry which is preliminary data.</text>
</comment>
<evidence type="ECO:0000313" key="3">
    <source>
        <dbReference type="Proteomes" id="UP000223913"/>
    </source>
</evidence>
<dbReference type="InterPro" id="IPR001753">
    <property type="entry name" value="Enoyl-CoA_hydra/iso"/>
</dbReference>
<keyword evidence="3" id="KW-1185">Reference proteome</keyword>
<dbReference type="SUPFAM" id="SSF52096">
    <property type="entry name" value="ClpP/crotonase"/>
    <property type="match status" value="1"/>
</dbReference>
<organism evidence="2 3">
    <name type="scientific">Flavilitoribacter nigricans (strain ATCC 23147 / DSM 23189 / NBRC 102662 / NCIMB 1420 / SS-2)</name>
    <name type="common">Lewinella nigricans</name>
    <dbReference type="NCBI Taxonomy" id="1122177"/>
    <lineage>
        <taxon>Bacteria</taxon>
        <taxon>Pseudomonadati</taxon>
        <taxon>Bacteroidota</taxon>
        <taxon>Saprospiria</taxon>
        <taxon>Saprospirales</taxon>
        <taxon>Lewinellaceae</taxon>
        <taxon>Flavilitoribacter</taxon>
    </lineage>
</organism>
<gene>
    <name evidence="2" type="ORF">CRP01_07960</name>
</gene>
<evidence type="ECO:0000313" key="2">
    <source>
        <dbReference type="EMBL" id="PHN07151.1"/>
    </source>
</evidence>
<name>A0A2D0NF64_FLAN2</name>
<protein>
    <submittedName>
        <fullName evidence="2">Enoyl-CoA hydratase</fullName>
    </submittedName>
</protein>
<dbReference type="GO" id="GO:0003824">
    <property type="term" value="F:catalytic activity"/>
    <property type="evidence" value="ECO:0007669"/>
    <property type="project" value="UniProtKB-ARBA"/>
</dbReference>
<evidence type="ECO:0000256" key="1">
    <source>
        <dbReference type="ARBA" id="ARBA00005254"/>
    </source>
</evidence>
<dbReference type="InterPro" id="IPR029045">
    <property type="entry name" value="ClpP/crotonase-like_dom_sf"/>
</dbReference>
<dbReference type="Gene3D" id="3.90.226.10">
    <property type="entry name" value="2-enoyl-CoA Hydratase, Chain A, domain 1"/>
    <property type="match status" value="1"/>
</dbReference>
<dbReference type="RefSeq" id="WP_099149486.1">
    <property type="nucleotide sequence ID" value="NZ_PDUD01000011.1"/>
</dbReference>
<dbReference type="OrthoDB" id="638407at2"/>
<comment type="similarity">
    <text evidence="1">Belongs to the enoyl-CoA hydratase/isomerase family.</text>
</comment>
<dbReference type="Proteomes" id="UP000223913">
    <property type="component" value="Unassembled WGS sequence"/>
</dbReference>
<dbReference type="AlphaFoldDB" id="A0A2D0NF64"/>
<dbReference type="EMBL" id="PDUD01000011">
    <property type="protein sequence ID" value="PHN07151.1"/>
    <property type="molecule type" value="Genomic_DNA"/>
</dbReference>
<reference evidence="2 3" key="1">
    <citation type="submission" date="2017-10" db="EMBL/GenBank/DDBJ databases">
        <title>The draft genome sequence of Lewinella nigricans NBRC 102662.</title>
        <authorList>
            <person name="Wang K."/>
        </authorList>
    </citation>
    <scope>NUCLEOTIDE SEQUENCE [LARGE SCALE GENOMIC DNA]</scope>
    <source>
        <strain evidence="2 3">NBRC 102662</strain>
    </source>
</reference>
<dbReference type="Pfam" id="PF00378">
    <property type="entry name" value="ECH_1"/>
    <property type="match status" value="1"/>
</dbReference>
<sequence length="258" mass="27527">MTTSIKEGTVETEIKDGIASITFAHPSSNAMPGQQLKALAEAIHAAGRDTAVKVVIIRSGGERAFCAGASFDELLAIRDLEGGKAFFRGFAGVINAMRSCPKFIIVRLQGKAVGGGVGIAAAADYCIASEYASVKLSELAIGIGPFVIGPAVERKIGKAAFTQLAIAATEWQTAAWAKDKGLYQDVFPTIERTDAYVEYLAKQLAAYSPEAMAKMKAMFWEGTDHWPELLEERAKISGQLVLSDFTSAAIAAFKNKKK</sequence>
<dbReference type="CDD" id="cd06558">
    <property type="entry name" value="crotonase-like"/>
    <property type="match status" value="1"/>
</dbReference>
<dbReference type="InterPro" id="IPR051683">
    <property type="entry name" value="Enoyl-CoA_Hydratase/Isomerase"/>
</dbReference>
<accession>A0A2D0NF64</accession>